<name>A0A7D8UT90_9HELO</name>
<dbReference type="Gene3D" id="3.40.50.150">
    <property type="entry name" value="Vaccinia Virus protein VP39"/>
    <property type="match status" value="1"/>
</dbReference>
<evidence type="ECO:0000313" key="5">
    <source>
        <dbReference type="Proteomes" id="UP000481288"/>
    </source>
</evidence>
<dbReference type="PANTHER" id="PTHR12133:SF1">
    <property type="entry name" value="TRNA (ADENINE(58)-N(1))-METHYLTRANSFERASE, MITOCHONDRIAL"/>
    <property type="match status" value="1"/>
</dbReference>
<proteinExistence type="predicted"/>
<dbReference type="SUPFAM" id="SSF53335">
    <property type="entry name" value="S-adenosyl-L-methionine-dependent methyltransferases"/>
    <property type="match status" value="1"/>
</dbReference>
<dbReference type="GO" id="GO:0005739">
    <property type="term" value="C:mitochondrion"/>
    <property type="evidence" value="ECO:0007669"/>
    <property type="project" value="TreeGrafter"/>
</dbReference>
<dbReference type="GO" id="GO:0031515">
    <property type="term" value="C:tRNA (m1A) methyltransferase complex"/>
    <property type="evidence" value="ECO:0007669"/>
    <property type="project" value="InterPro"/>
</dbReference>
<dbReference type="EC" id="2.1.1.220" evidence="1"/>
<keyword evidence="4" id="KW-0489">Methyltransferase</keyword>
<protein>
    <recommendedName>
        <fullName evidence="2">tRNA (adenine(58)-N(1))-methyltransferase catalytic subunit TRM61</fullName>
        <ecNumber evidence="1">2.1.1.220</ecNumber>
    </recommendedName>
    <alternativeName>
        <fullName evidence="3">tRNA(m1A58)-methyltransferase subunit TRM61</fullName>
    </alternativeName>
</protein>
<dbReference type="PROSITE" id="PS51620">
    <property type="entry name" value="SAM_TRM61"/>
    <property type="match status" value="1"/>
</dbReference>
<keyword evidence="5" id="KW-1185">Reference proteome</keyword>
<organism evidence="4 5">
    <name type="scientific">Lachnellula cervina</name>
    <dbReference type="NCBI Taxonomy" id="1316786"/>
    <lineage>
        <taxon>Eukaryota</taxon>
        <taxon>Fungi</taxon>
        <taxon>Dikarya</taxon>
        <taxon>Ascomycota</taxon>
        <taxon>Pezizomycotina</taxon>
        <taxon>Leotiomycetes</taxon>
        <taxon>Helotiales</taxon>
        <taxon>Lachnaceae</taxon>
        <taxon>Lachnellula</taxon>
    </lineage>
</organism>
<gene>
    <name evidence="4" type="primary">trmI</name>
    <name evidence="4" type="ORF">LCER1_G005447</name>
</gene>
<dbReference type="GO" id="GO:0030488">
    <property type="term" value="P:tRNA methylation"/>
    <property type="evidence" value="ECO:0007669"/>
    <property type="project" value="InterPro"/>
</dbReference>
<evidence type="ECO:0000313" key="4">
    <source>
        <dbReference type="EMBL" id="TVY54858.1"/>
    </source>
</evidence>
<dbReference type="InterPro" id="IPR029063">
    <property type="entry name" value="SAM-dependent_MTases_sf"/>
</dbReference>
<evidence type="ECO:0000256" key="2">
    <source>
        <dbReference type="ARBA" id="ARBA00015963"/>
    </source>
</evidence>
<dbReference type="Proteomes" id="UP000481288">
    <property type="component" value="Unassembled WGS sequence"/>
</dbReference>
<dbReference type="PANTHER" id="PTHR12133">
    <property type="entry name" value="TRNA (ADENINE(58)-N(1))-METHYLTRANSFERASE"/>
    <property type="match status" value="1"/>
</dbReference>
<reference evidence="4 5" key="1">
    <citation type="submission" date="2018-05" db="EMBL/GenBank/DDBJ databases">
        <title>Whole genome sequencing for identification of molecular markers to develop diagnostic detection tools for the regulated plant pathogen Lachnellula willkommii.</title>
        <authorList>
            <person name="Giroux E."/>
            <person name="Bilodeau G."/>
        </authorList>
    </citation>
    <scope>NUCLEOTIDE SEQUENCE [LARGE SCALE GENOMIC DNA]</scope>
    <source>
        <strain evidence="4 5">CBS 625.97</strain>
    </source>
</reference>
<dbReference type="InterPro" id="IPR014816">
    <property type="entry name" value="tRNA_MeTrfase_Gcd14"/>
</dbReference>
<evidence type="ECO:0000256" key="3">
    <source>
        <dbReference type="ARBA" id="ARBA00033309"/>
    </source>
</evidence>
<dbReference type="OrthoDB" id="5585464at2759"/>
<dbReference type="AlphaFoldDB" id="A0A7D8UT90"/>
<comment type="caution">
    <text evidence="4">The sequence shown here is derived from an EMBL/GenBank/DDBJ whole genome shotgun (WGS) entry which is preliminary data.</text>
</comment>
<sequence length="402" mass="44636">MIITTLHSTLRWSTRCLPNIRVPLSSTCARRLFSNGIIEENDIVLLQRTNNLDSQSILTSPLRPRDEVKLSHDKLFHNQIIGRRLRDTLSTKKRRAFRVADPTLGEYTDLTPRIVTPIYSQDAAAIVDLLDLNPSVPGTDDEKLEIFEAGTGHGALTLHLARAIHAANTAPPPNPKLPAADIQGEAIGTDQGDQQLEAYTTWLQTRRAIIQTLDNKKEHSQHAQKTIKNYRNGMYYHSIDFHVGTIEEYISSRLSEAPVPFLSHAILDLPNTHSYFELVAKALKPNGSLLIFCPSITQINTCALDARKNGTPLYLEKVVELGAAIGVGGREWDVRPVRPRAFLKARAEAAEKVQAAVEDSAEDSAEAVVEDEDGWELVCRPKVGQRISGGGFVGLWKKMFIE</sequence>
<accession>A0A7D8UT90</accession>
<dbReference type="GO" id="GO:0160107">
    <property type="term" value="F:tRNA (adenine(58)-N1)-methyltransferase activity"/>
    <property type="evidence" value="ECO:0007669"/>
    <property type="project" value="UniProtKB-EC"/>
</dbReference>
<dbReference type="EMBL" id="QGMG01000298">
    <property type="protein sequence ID" value="TVY54858.1"/>
    <property type="molecule type" value="Genomic_DNA"/>
</dbReference>
<keyword evidence="4" id="KW-0808">Transferase</keyword>
<evidence type="ECO:0000256" key="1">
    <source>
        <dbReference type="ARBA" id="ARBA00012796"/>
    </source>
</evidence>